<name>A0A8T1WIV9_9STRA</name>
<dbReference type="InterPro" id="IPR001680">
    <property type="entry name" value="WD40_rpt"/>
</dbReference>
<dbReference type="PANTHER" id="PTHR46108:SF4">
    <property type="entry name" value="BLUE CHEESE"/>
    <property type="match status" value="1"/>
</dbReference>
<feature type="compositionally biased region" description="Acidic residues" evidence="5">
    <location>
        <begin position="2633"/>
        <end position="2646"/>
    </location>
</feature>
<evidence type="ECO:0000259" key="7">
    <source>
        <dbReference type="PROSITE" id="PS50197"/>
    </source>
</evidence>
<comment type="caution">
    <text evidence="9">The sequence shown here is derived from an EMBL/GenBank/DDBJ whole genome shotgun (WGS) entry which is preliminary data.</text>
</comment>
<feature type="repeat" description="WD" evidence="4">
    <location>
        <begin position="3463"/>
        <end position="3504"/>
    </location>
</feature>
<evidence type="ECO:0000313" key="10">
    <source>
        <dbReference type="Proteomes" id="UP000694044"/>
    </source>
</evidence>
<evidence type="ECO:0000313" key="9">
    <source>
        <dbReference type="EMBL" id="KAG7391883.1"/>
    </source>
</evidence>
<evidence type="ECO:0000259" key="8">
    <source>
        <dbReference type="PROSITE" id="PS51783"/>
    </source>
</evidence>
<feature type="region of interest" description="Disordered" evidence="5">
    <location>
        <begin position="1629"/>
        <end position="1664"/>
    </location>
</feature>
<dbReference type="CDD" id="cd06071">
    <property type="entry name" value="Beach"/>
    <property type="match status" value="1"/>
</dbReference>
<evidence type="ECO:0000256" key="4">
    <source>
        <dbReference type="PROSITE-ProRule" id="PRU00221"/>
    </source>
</evidence>
<evidence type="ECO:0000259" key="6">
    <source>
        <dbReference type="PROSITE" id="PS50089"/>
    </source>
</evidence>
<organism evidence="9 10">
    <name type="scientific">Phytophthora pseudosyringae</name>
    <dbReference type="NCBI Taxonomy" id="221518"/>
    <lineage>
        <taxon>Eukaryota</taxon>
        <taxon>Sar</taxon>
        <taxon>Stramenopiles</taxon>
        <taxon>Oomycota</taxon>
        <taxon>Peronosporomycetes</taxon>
        <taxon>Peronosporales</taxon>
        <taxon>Peronosporaceae</taxon>
        <taxon>Phytophthora</taxon>
    </lineage>
</organism>
<feature type="domain" description="RING-type" evidence="6">
    <location>
        <begin position="975"/>
        <end position="1013"/>
    </location>
</feature>
<sequence length="3678" mass="405646">MKRIFQRRARSPSASSPSDSPTHATASAASPRRAASASAKPRAVKNGPGLAETRAAVGSEALHDKVVTFATSALPGDRQQALDCLHDVLAGDAQASQPRKLLNERDTNTLISVSAQRLRGCFSRALELFNAGRLDGNANATFLLATEREERGHVLQILQVLRALLVSGDNAQALLLVGERVPSTLVKVVKALSDTWSGGDVRELVAVALDVLALLVTSPEAVQELSESSTLHRIFHLVFAEEDLQLAVFKVAEALVQGLQPSRWRSMVKQLYEERCLLDLVHHANGTGVLAKALVVTALSLRRAITAGLSDLHKQVHADRQRLHISTTFVQLFESRQRAICAGEMAPSSLEALRQHDQDLADAIAELCLSGSEIPLPRGNVYQNKAFVLAFDSATPAVGQSLFNPEAFGLLSDILAYLHRATKVEKEQHSDSQVCDELAGDRERLECRYLQKLCQIVVAYRFDYEFVSKTNLIARAIEQLDEYSEMAQHTIMSVLSAFAIEARVIPYAELVAINAFIQKGALACVESLLRPKAASTTATTQYGEHSAYFEEAPMRDRVLGALLDCDIMLSLLGVLYAVAKKWDGAPESSEDATASCSAMMLSLQSIYSIVATKAQAEQQFCSLISFGTFGDLIYNLLARSTTSKHASEETKGSDIPRAASLVQSCVWYCIGFSVDDYDIICLGKSFPSIDMQVKEERYSGTLRYPQLFAVGIQLLALWAENLDKNVTRQLLSTFQRISTCPDNSHHLASANALEVLMRSFTAVTRSSKDLLLRRNGDDKLSQALIWENNVFHDIAASIVENVALASVSLAAADYWVKMLLCLCRERSRDLRKSRKTERSSRLRSIIRTPVDYHAGAGNTAALLTKVHATPVPTLMRLLVKVTSATYERAKGAPGIEFDVSRDGYGCLQIPDVNARSVSSIELATATPSLSAFSHSSKVWPPPDGYSVMVWFRVDSFERKDEREKLYRECFLSNTCIHCRGKIQDEYVLKCSHRACRGCIEALLNSGGECVVCNPPMFYLFRFRSSDGKSVSEAFLKGGKLYMRTSTNRASVYQFTHSPIKTRQWYHVVFTHARQRFQSSMVSCYLNGILQENVKISYPSGITGSQPLSGLLGIPSQARRCSNAKWMLGPFYLLDLPVAPPVVNAVFAAGPSYDRLFFGASGNNEIGVTLDHLSIPNMVMLDSYMWDPVRSLIDSVDVERGGRNKLLRRSLSLASAASSTAAAIVQDIKSSANVFARIPSAAPLIHVPIPSDRIVVAYSARNGVAKELSMVPSSKLDGRPSGHLMGGTGLCEAATVADAMFNICSSGCQIAFGLLDEASTEEEVELALELLWLCMQSNSRNLAAMENDHGYGVVNFLLHDKASLLSAKCLQTLFRIVGVDFELDTPERQSETVAHLSRDSAIRNMQALQYFILDYSLWQKVPGTDTAKLLFSTLYSCLAADDEAIRERNRAQLQSMSFIRQLLYVLMDPTVTNGLLRVVVDVILVCLTCPSRDAIVESNFVDVTSFLTTTLSPRFGRYRGEVVDEENAVNEVLDANDIICDDEKFDADERDLEQFKMHTIASPTGRLCLSPRGSQRIDGNTWNMRHKPKGSDEKPEPTKLANARLISHQSKIQELLLDALLKAAQKLDVKESRDYGEDPDSLSSDMNSTGAPASNSAGGGTARMQLPTSSRLTGFRKYLGMRWIEYFLFPGDETEFSVGINPSTVTAALRLLCTLLGNSRYETVFKKEGYYRLLAQGLPCNHTVFRSVVLDQEVVRFSFQKMWHALFGALLGSPIDGVPSEIRLEIEYLSKDFEANIQRDRVVNSSMLNVIMVLLRRHFNDPVAMVSTLGDSPAQDFSVRLTSDDGGVGQQKNVEPQFVVPSSSTEQADVYQAEVLDFLQYIFENMPSMHSLVISGNEKMRQEFMEELTRLICAAARAYLVEHYPHSQGHVAKVLEDKQIVLTGYNIAVAQAELAEEAAATDPSGIDPFLHHSVAAGGLRLLIALLMKLLLDAPNGNDLVEEYVDGTANSAVVLPPLHSGLLLRFQSLVVMGLLDHIRAKFDDDEILAKHKHFGANVREFVKFVVGKMYSWQRPQHGDGCPAAFACCGRSHFVGGPSRLLEMVLFVLAEVNLGLSGANGGTSSSLPTPSSFGGMLSEKLNKGKKRKPFRQLMGRMTRSAEFEHLLSELYTALNAVILHVFHGRGAEVEDEELEAMLQQIHMHHEVVFGSQSNQDKTFLGCLCRYLLQLLGDSSVPPLQEAAAHLWIDLMVFQRTFVDELLTVEIRKSGAPPYSVNLMKNGFDGLLECAAMSNTPEEGQIVQSSPFIKFLKWLELVGPPLKELENNLDRVFINTVVETKENVHAIWAAYHKKAAHRKSKYEKQFDARYDWFVSMENEYVESLLRSQQNEFRRQLKWKQDRVDRQKFVARQWGRLQLEFRRNALGGAKDEGNEQKIDDTSITSGNAILMVEIANQSRYGFKFSRYRHNSWRLDFTEGPYRMRKRFSRMAQTPESPRHFQGQQSSPPRLCEGNNKLKARNSTIIRNGDEHGSVRLHRRYSESDVSVRNTRSRYKSPGGTVGHLIMRQHSDAGNTPPPTTKKPLVTSASSSAVLNSRERLRKGSFEALFTRYMKNERRPSQRESFRFSRLSARQESVTEGDDSVDEEEERADDTSGVESSAISESAVTSGSTTASMMEESVDEKLRPLLMPGDEITDIQDCLRIDGMDSCPGVFLLCNDHVYIVDNYQRQSQPFVSSQNDIGSEQISQIRVTEVPQGSTTLLERRLSWRLQESPHHSQPVSRSRDTHQCRFWAYEDITELHKRRYQLRHVALEIFANDGRNYLVTLETPEQRELVFHALLNKCPNVQGAASGLDGVSGGGDLYSQLRKLLRNSMTERWVQGDISNFAYLMHLNTLAGRSYNDLTQYPVFPWVLADYDSEMLDLSDPNVYRDLSKPMGALQREEEFRARYEGLMESLGAADEEEEADHPLSSRPFHYGTHYSSAAITLLYLMRLEPFTSHFQRLHGGKFDHADRLFTSIAGAWKSAAGFEGAQNGTQDVKELIPEFFYLPELLENVNKRDFGTSQTGVVVGDVELPPWANGSPTEFVRLNRAALESPFVSANLHHWIDMIFGFKQQGQAAVEACNVFYHLTYEGSVDLDAITDASNKRAILDQITEFGQTPSQLFRTPHPVRAASASAGSTISTNSSFFGGSLGPLGVNSADNGRSHGNSSRVATSPVTARGALASSFLEGGEIITRMQTMLSSGPVLSGTFVGTTEATPSPVLENSALLQQDPRRQVPVNPLLAFYRRGQPSSASSSSTSIHHIAWTSGGVGREERLVTVGPKCILIPPRNNEYLAWGFQDRSVKVVSTGFTEVGGHGSESKVIACLELDVEIDVATITTDGRIMITSSPGLPVMRIWRFNSTRRSLAASLAAASGSSSASATSSSAAAVATSLAAASALSAPHRRRTYTTMGSSTTRSLTLMGSVATPTHQQHITALQASRAYSVLVSGCAGGVAVLWDLNRRRFIRQLPSVCGQGSGTSGRVHGIAAICINEVTGDIVVAAGSTFGVYNINGVLRVRLGDSVVVFQDPSALSPVSITSLAVNRGEACEWGAEKHVVTGHADGALCVWAYSQAGGQDQSERNRRKDEWVIELQGRHSVAPSSAVTAVCVTPDKRKLFTGTRGGQLSVWTASISNASPTAVSR</sequence>
<keyword evidence="10" id="KW-1185">Reference proteome</keyword>
<feature type="region of interest" description="Disordered" evidence="5">
    <location>
        <begin position="2535"/>
        <end position="2591"/>
    </location>
</feature>
<dbReference type="EMBL" id="JAGDFM010000016">
    <property type="protein sequence ID" value="KAG7391883.1"/>
    <property type="molecule type" value="Genomic_DNA"/>
</dbReference>
<dbReference type="FunFam" id="1.10.1540.10:FF:000001">
    <property type="entry name" value="neurobeachin isoform X1"/>
    <property type="match status" value="1"/>
</dbReference>
<proteinExistence type="predicted"/>
<evidence type="ECO:0000256" key="2">
    <source>
        <dbReference type="ARBA" id="ARBA00022737"/>
    </source>
</evidence>
<dbReference type="Proteomes" id="UP000694044">
    <property type="component" value="Unassembled WGS sequence"/>
</dbReference>
<dbReference type="PANTHER" id="PTHR46108">
    <property type="entry name" value="BLUE CHEESE"/>
    <property type="match status" value="1"/>
</dbReference>
<evidence type="ECO:0000256" key="3">
    <source>
        <dbReference type="PROSITE-ProRule" id="PRU00175"/>
    </source>
</evidence>
<keyword evidence="1 4" id="KW-0853">WD repeat</keyword>
<evidence type="ECO:0000256" key="1">
    <source>
        <dbReference type="ARBA" id="ARBA00022574"/>
    </source>
</evidence>
<keyword evidence="3" id="KW-0863">Zinc-finger</keyword>
<dbReference type="OrthoDB" id="26681at2759"/>
<dbReference type="InterPro" id="IPR001841">
    <property type="entry name" value="Znf_RING"/>
</dbReference>
<keyword evidence="2" id="KW-0677">Repeat</keyword>
<dbReference type="Pfam" id="PF02138">
    <property type="entry name" value="Beach"/>
    <property type="match status" value="1"/>
</dbReference>
<feature type="compositionally biased region" description="Polar residues" evidence="5">
    <location>
        <begin position="1640"/>
        <end position="1655"/>
    </location>
</feature>
<dbReference type="SMART" id="SM00320">
    <property type="entry name" value="WD40"/>
    <property type="match status" value="3"/>
</dbReference>
<dbReference type="SMART" id="SM01026">
    <property type="entry name" value="Beach"/>
    <property type="match status" value="1"/>
</dbReference>
<evidence type="ECO:0000256" key="5">
    <source>
        <dbReference type="SAM" id="MobiDB-lite"/>
    </source>
</evidence>
<protein>
    <submittedName>
        <fullName evidence="9">Uncharacterized protein</fullName>
    </submittedName>
</protein>
<feature type="compositionally biased region" description="Polar residues" evidence="5">
    <location>
        <begin position="2486"/>
        <end position="2502"/>
    </location>
</feature>
<feature type="region of interest" description="Disordered" evidence="5">
    <location>
        <begin position="1"/>
        <end position="48"/>
    </location>
</feature>
<dbReference type="GO" id="GO:0008270">
    <property type="term" value="F:zinc ion binding"/>
    <property type="evidence" value="ECO:0007669"/>
    <property type="project" value="UniProtKB-KW"/>
</dbReference>
<dbReference type="InterPro" id="IPR023362">
    <property type="entry name" value="PH-BEACH_dom"/>
</dbReference>
<feature type="domain" description="BEACH-type PH" evidence="8">
    <location>
        <begin position="2685"/>
        <end position="2835"/>
    </location>
</feature>
<dbReference type="Pfam" id="PF14844">
    <property type="entry name" value="PH_BEACH"/>
    <property type="match status" value="1"/>
</dbReference>
<accession>A0A8T1WIV9</accession>
<dbReference type="CDD" id="cd01201">
    <property type="entry name" value="PH_BEACH"/>
    <property type="match status" value="1"/>
</dbReference>
<feature type="compositionally biased region" description="Low complexity" evidence="5">
    <location>
        <begin position="11"/>
        <end position="41"/>
    </location>
</feature>
<dbReference type="PROSITE" id="PS50197">
    <property type="entry name" value="BEACH"/>
    <property type="match status" value="1"/>
</dbReference>
<dbReference type="InterPro" id="IPR051944">
    <property type="entry name" value="BEACH_domain_protein"/>
</dbReference>
<gene>
    <name evidence="9" type="ORF">PHYPSEUDO_003089</name>
</gene>
<feature type="compositionally biased region" description="Polar residues" evidence="5">
    <location>
        <begin position="2651"/>
        <end position="2670"/>
    </location>
</feature>
<feature type="domain" description="BEACH" evidence="7">
    <location>
        <begin position="2858"/>
        <end position="3166"/>
    </location>
</feature>
<dbReference type="PROSITE" id="PS50082">
    <property type="entry name" value="WD_REPEATS_2"/>
    <property type="match status" value="1"/>
</dbReference>
<feature type="compositionally biased region" description="Basic residues" evidence="5">
    <location>
        <begin position="1"/>
        <end position="10"/>
    </location>
</feature>
<reference evidence="9" key="1">
    <citation type="submission" date="2021-02" db="EMBL/GenBank/DDBJ databases">
        <authorList>
            <person name="Palmer J.M."/>
        </authorList>
    </citation>
    <scope>NUCLEOTIDE SEQUENCE</scope>
    <source>
        <strain evidence="9">SCRP734</strain>
    </source>
</reference>
<dbReference type="PROSITE" id="PS50089">
    <property type="entry name" value="ZF_RING_2"/>
    <property type="match status" value="1"/>
</dbReference>
<feature type="region of interest" description="Disordered" evidence="5">
    <location>
        <begin position="2486"/>
        <end position="2509"/>
    </location>
</feature>
<keyword evidence="3" id="KW-0862">Zinc</keyword>
<keyword evidence="3" id="KW-0479">Metal-binding</keyword>
<dbReference type="InterPro" id="IPR000409">
    <property type="entry name" value="BEACH_dom"/>
</dbReference>
<dbReference type="PROSITE" id="PS51783">
    <property type="entry name" value="PH_BEACH"/>
    <property type="match status" value="1"/>
</dbReference>
<feature type="region of interest" description="Disordered" evidence="5">
    <location>
        <begin position="1577"/>
        <end position="1596"/>
    </location>
</feature>
<feature type="region of interest" description="Disordered" evidence="5">
    <location>
        <begin position="2613"/>
        <end position="2675"/>
    </location>
</feature>